<comment type="caution">
    <text evidence="1">The sequence shown here is derived from an EMBL/GenBank/DDBJ whole genome shotgun (WGS) entry which is preliminary data.</text>
</comment>
<dbReference type="InterPro" id="IPR043519">
    <property type="entry name" value="NT_sf"/>
</dbReference>
<evidence type="ECO:0008006" key="2">
    <source>
        <dbReference type="Google" id="ProtNLM"/>
    </source>
</evidence>
<reference evidence="1" key="1">
    <citation type="submission" date="2009-10" db="EMBL/GenBank/DDBJ databases">
        <title>Diversity of trophic interactions inside an arsenic-rich microbial ecosystem.</title>
        <authorList>
            <person name="Bertin P.N."/>
            <person name="Heinrich-Salmeron A."/>
            <person name="Pelletier E."/>
            <person name="Goulhen-Chollet F."/>
            <person name="Arsene-Ploetze F."/>
            <person name="Gallien S."/>
            <person name="Calteau A."/>
            <person name="Vallenet D."/>
            <person name="Casiot C."/>
            <person name="Chane-Woon-Ming B."/>
            <person name="Giloteaux L."/>
            <person name="Barakat M."/>
            <person name="Bonnefoy V."/>
            <person name="Bruneel O."/>
            <person name="Chandler M."/>
            <person name="Cleiss J."/>
            <person name="Duran R."/>
            <person name="Elbaz-Poulichet F."/>
            <person name="Fonknechten N."/>
            <person name="Lauga B."/>
            <person name="Mornico D."/>
            <person name="Ortet P."/>
            <person name="Schaeffer C."/>
            <person name="Siguier P."/>
            <person name="Alexander Thil Smith A."/>
            <person name="Van Dorsselaer A."/>
            <person name="Weissenbach J."/>
            <person name="Medigue C."/>
            <person name="Le Paslier D."/>
        </authorList>
    </citation>
    <scope>NUCLEOTIDE SEQUENCE</scope>
</reference>
<dbReference type="EMBL" id="CABL01000014">
    <property type="protein sequence ID" value="CBH75642.1"/>
    <property type="molecule type" value="Genomic_DNA"/>
</dbReference>
<organism evidence="1">
    <name type="scientific">mine drainage metagenome</name>
    <dbReference type="NCBI Taxonomy" id="410659"/>
    <lineage>
        <taxon>unclassified sequences</taxon>
        <taxon>metagenomes</taxon>
        <taxon>ecological metagenomes</taxon>
    </lineage>
</organism>
<proteinExistence type="predicted"/>
<dbReference type="Gene3D" id="3.30.460.40">
    <property type="match status" value="1"/>
</dbReference>
<name>E6PGQ4_9ZZZZ</name>
<dbReference type="SUPFAM" id="SSF81301">
    <property type="entry name" value="Nucleotidyltransferase"/>
    <property type="match status" value="1"/>
</dbReference>
<accession>E6PGQ4</accession>
<sequence length="179" mass="19768">MIAMRPRELLAALATERVDFVLVGGLAAAIHGTTRITRDIDIAYATHAENLDRLCNALNRFEPQRMLLGKPEGEGFFLTVAFLKKERVLQLATTIGEVDLLDRIRGFASYGNLRANAEIQDVGVLVPVLSVGGLLRAKRAMKRPKDLQDILELEAIEEARELTGKPNPSAANRLRIPED</sequence>
<dbReference type="AlphaFoldDB" id="E6PGQ4"/>
<evidence type="ECO:0000313" key="1">
    <source>
        <dbReference type="EMBL" id="CBH75642.1"/>
    </source>
</evidence>
<gene>
    <name evidence="1" type="ORF">CARN1_2505</name>
</gene>
<protein>
    <recommendedName>
        <fullName evidence="2">Protein containing DUF1814</fullName>
    </recommendedName>
</protein>